<dbReference type="GO" id="GO:0006465">
    <property type="term" value="P:signal peptide processing"/>
    <property type="evidence" value="ECO:0007669"/>
    <property type="project" value="InterPro"/>
</dbReference>
<dbReference type="EMBL" id="NEXE01000206">
    <property type="protein sequence ID" value="PSN86549.1"/>
    <property type="molecule type" value="Genomic_DNA"/>
</dbReference>
<accession>A0A2R6AJM4</accession>
<dbReference type="InterPro" id="IPR001733">
    <property type="entry name" value="Peptidase_S26B"/>
</dbReference>
<dbReference type="CDD" id="cd06530">
    <property type="entry name" value="S26_SPase_I"/>
    <property type="match status" value="1"/>
</dbReference>
<dbReference type="SUPFAM" id="SSF51306">
    <property type="entry name" value="LexA/Signal peptidase"/>
    <property type="match status" value="1"/>
</dbReference>
<evidence type="ECO:0000256" key="1">
    <source>
        <dbReference type="ARBA" id="ARBA00004370"/>
    </source>
</evidence>
<protein>
    <submittedName>
        <fullName evidence="6">Signal peptidase I</fullName>
    </submittedName>
</protein>
<dbReference type="Proteomes" id="UP000240322">
    <property type="component" value="Unassembled WGS sequence"/>
</dbReference>
<reference evidence="6 7" key="1">
    <citation type="submission" date="2017-04" db="EMBL/GenBank/DDBJ databases">
        <title>Novel microbial lineages endemic to geothermal iron-oxide mats fill important gaps in the evolutionary history of Archaea.</title>
        <authorList>
            <person name="Jay Z.J."/>
            <person name="Beam J.P."/>
            <person name="Dlakic M."/>
            <person name="Rusch D.B."/>
            <person name="Kozubal M.A."/>
            <person name="Inskeep W.P."/>
        </authorList>
    </citation>
    <scope>NUCLEOTIDE SEQUENCE [LARGE SCALE GENOMIC DNA]</scope>
    <source>
        <strain evidence="6">OSP_D</strain>
    </source>
</reference>
<keyword evidence="2 5" id="KW-0812">Transmembrane</keyword>
<dbReference type="AlphaFoldDB" id="A0A2R6AJM4"/>
<comment type="caution">
    <text evidence="6">The sequence shown here is derived from an EMBL/GenBank/DDBJ whole genome shotgun (WGS) entry which is preliminary data.</text>
</comment>
<gene>
    <name evidence="6" type="ORF">B9Q03_11615</name>
</gene>
<evidence type="ECO:0000256" key="5">
    <source>
        <dbReference type="SAM" id="Phobius"/>
    </source>
</evidence>
<evidence type="ECO:0000313" key="7">
    <source>
        <dbReference type="Proteomes" id="UP000240322"/>
    </source>
</evidence>
<evidence type="ECO:0000313" key="6">
    <source>
        <dbReference type="EMBL" id="PSN86549.1"/>
    </source>
</evidence>
<evidence type="ECO:0000256" key="3">
    <source>
        <dbReference type="ARBA" id="ARBA00022989"/>
    </source>
</evidence>
<evidence type="ECO:0000256" key="4">
    <source>
        <dbReference type="ARBA" id="ARBA00023136"/>
    </source>
</evidence>
<keyword evidence="3 5" id="KW-1133">Transmembrane helix</keyword>
<organism evidence="6 7">
    <name type="scientific">Candidatus Marsarchaeota G2 archaeon OSP_D</name>
    <dbReference type="NCBI Taxonomy" id="1978157"/>
    <lineage>
        <taxon>Archaea</taxon>
        <taxon>Candidatus Marsarchaeota</taxon>
        <taxon>Candidatus Marsarchaeota group 2</taxon>
    </lineage>
</organism>
<dbReference type="InterPro" id="IPR036286">
    <property type="entry name" value="LexA/Signal_pep-like_sf"/>
</dbReference>
<dbReference type="GO" id="GO:0016020">
    <property type="term" value="C:membrane"/>
    <property type="evidence" value="ECO:0007669"/>
    <property type="project" value="UniProtKB-SubCell"/>
</dbReference>
<dbReference type="InterPro" id="IPR019533">
    <property type="entry name" value="Peptidase_S26"/>
</dbReference>
<name>A0A2R6AJM4_9ARCH</name>
<proteinExistence type="predicted"/>
<comment type="subcellular location">
    <subcellularLocation>
        <location evidence="1">Membrane</location>
    </subcellularLocation>
</comment>
<keyword evidence="4 5" id="KW-0472">Membrane</keyword>
<dbReference type="GO" id="GO:0004252">
    <property type="term" value="F:serine-type endopeptidase activity"/>
    <property type="evidence" value="ECO:0007669"/>
    <property type="project" value="InterPro"/>
</dbReference>
<dbReference type="NCBIfam" id="TIGR02228">
    <property type="entry name" value="sigpep_I_arch"/>
    <property type="match status" value="1"/>
</dbReference>
<evidence type="ECO:0000256" key="2">
    <source>
        <dbReference type="ARBA" id="ARBA00022692"/>
    </source>
</evidence>
<sequence length="280" mass="31253">MRTRLSAALIVLGVALITVGPPILLHTAVYPVAVVRGNSMFPVLQNGELVVFRGVDDPYSIGNGTIIVFVEGDAPVNSLNYLVRPVVIHEVIGRIVNQYGRVYYETKGVNNPYPDPGLTPASNIVGTPVFELPYAGFILLFFSSPEGLVALIGFLTIYYVESDKKIRDKEKLNRARFLVPFVFLNRSGKLSNDALIRLTYLAEHCEDLAKTELWNNAAQWLAYNLRRDWMYRVTKCDEHGDEAAEFYGKGVPTLRICVKEAEDILRTDQATPRSTTTTNP</sequence>
<feature type="transmembrane region" description="Helical" evidence="5">
    <location>
        <begin position="134"/>
        <end position="160"/>
    </location>
</feature>